<dbReference type="Pfam" id="PF00109">
    <property type="entry name" value="ketoacyl-synt"/>
    <property type="match status" value="1"/>
</dbReference>
<feature type="domain" description="Carrier" evidence="17">
    <location>
        <begin position="2415"/>
        <end position="2490"/>
    </location>
</feature>
<dbReference type="PROSITE" id="PS52004">
    <property type="entry name" value="KS3_2"/>
    <property type="match status" value="1"/>
</dbReference>
<evidence type="ECO:0000256" key="13">
    <source>
        <dbReference type="ARBA" id="ARBA00029443"/>
    </source>
</evidence>
<dbReference type="FunFam" id="3.30.559.10:FF:000023">
    <property type="entry name" value="Non-ribosomal peptide synthetase"/>
    <property type="match status" value="1"/>
</dbReference>
<dbReference type="Gene3D" id="1.10.1200.10">
    <property type="entry name" value="ACP-like"/>
    <property type="match status" value="2"/>
</dbReference>
<keyword evidence="7" id="KW-0597">Phosphoprotein</keyword>
<sequence length="2776" mass="295047">MDTGYSEEVRDALAASVREIRQLRAELDKRAGTGGGEPVAIVGMGCRMPGGAQDPEAFWNFLIDGGNGITDAPASPRGAEPSRGAVPEAGAAPAAPGGFLADVDRFDAAFFGISPREAALLDPQQRLLLEVTWEALEHAGLSPDGLKGSDTGVFVGITGQDYAQQQIQSIAAADLEAYTLTGGISAFTAGRISYTLGLHGASLTLDTACSSALVAVHLACQSLRSGESAVALAGAANIILEPQWSTVLSKARMLSADGQCKTFDASADGYVRSEGAGVVVLKLLSEAVADGDPVLAVIRGSAVNNDGRSSGITVPNAHAQRKVVSGALRAAGVEPKDVSYVEAHGTGTALGDPIELRALDAVLGGPDRAEPLLVGSVKTNVGHLEAAAGMAGLIKTVMALRHEQIPPHLHLRQVNPAIGIDELGVRIPTAATPWPRSEVPRIAGVSSFGASGTNAHLVLSEAPSGDDAPATREPGRSAQLLVLSAKSPAALSALAERHREGLGQRPDAELADVCYTSATGRAHFPYRLAITGATCHEVGDRLAAAVADGEPGPGRVRGHAPGGSRPEVVFLFTGQSAQHPGMGRELYATEPVFRDVIDACDAVLRPALGRSLLSVLIPDPEDEDLIHETRFAQPVLFAFEYALAQLWRSWGVEPAAVLGHSIGELVAACVAGVIGLEDALGLTEVRGRLMQDLDEGAMASVFAPLDQVTACLPAGAEQVSVAAVNGPESVAIAGAPEAVESVLAELTRRGVRSVRMGSTRAFHSPLVDPMLDAFERRACEVAYADPEIPLVSNLTGALVKPGEFTGRYLRRHAREAVRFADGMQTLFDQGYQVFLEIGPSPTLLGMAKRFAPDAPADAPSLFLPSLRPGHDEAQTILSSLGALWAHGVGIDWDRFHAGRGHRRASLPTYPFQRERHWFEAGPRPDSVPRPVPESVPAPVPESAPDSVPRSVAEPGAPAGRRDGRPVPAAHGSPSLLGDRLSSPLEAVQYASRLDARSHPCLDDCVLDGLPVVNIGVYLEAAMAAAAQGHESGTLVVEECLVRQSLVLPHGESRNVQLVLEPSPTGRAAFRYFAEHEGPDGSPDWVLHAQGRVGVEQATAPAHTDVATLRRAMDAEVPGEDFYRRMWRRRLYLGSQARWIEHLHAGSGEVLARMREAKTGEADRYLLHPGTTDAMFQTLFACLPPDSPEDAAYMLMGIDRFTFRVEGAGAPAWCHSRLLPAAPGASVLSAEVTLLDDAGRTVVHAEGVYLKRAEREDVLRSGGTRQNTAPAVARPAAAPAAEQGPVEGTRPRAPLPAPAVPDVGSARGGDDVRDTLVRIAARILGSTPDAVDPTEPVQNLGLDSLMALQLKDDIATEFGVSLPLVSFLDGRSVQALGEEVAALVGGAAPDGAAAPASAAAPAPAPAPPAAPVEEEKPVRPPVLAADPSSRYEPFPLTDLQQAYLVGRTDAFELGSISTYLFIEVDVRDLDLVRLEEALRTLVERHDMLRAVITPDGRQRVLGSVPAYRIPVSDLRDLAEPERRQRLEDVHEQVRDQVIDPTQWPLFDIRATLVDERCTRLHIGIEALIADARSTSLLLDEWTSLYRDHRAELPRLPVTYRDYILAVRAAEDTPQYRAAEEYWDERIATLPPAPDLPLAKDPLTLKRTVFVHRSARLSPAEWTGFKEHAAAAGVTPSAALCTAYAQTLAAWSTSSHFSLNLLFFNRLPLHPAVGDLVGNFSATTLLEVDQRPTEDFTVRAARTQRQLWADLEHSQLSGVEVLRRLNRARGSAGRATAPVVFASAIDMSGGQGAGRFGLVERLTGLGTECREVSSAIRTPQVWLDHQVVEEADGLLVNWDVVEELFPEGLVDDMFAAYLDALRELCVDPGAWQRPAPVSVPTTALDVRQAANATSGPVPQGLLHDPFTARAAAAPERVAVIAADRRLTYGTVDRESNRVANWLVARGAAPGTLVGVVMNKGWEQIVAALGVLKSGAAYVPLDAGLPADRLRLLLTEAGISLVLTQSPVDEGASWPEDTVRLAVDTAGAADGGEEPPRCRSAAPDDLAYVIFTSGSTGTPKGVMIEHGAALNTIADVNDRFGVGPEDRVLALSALNFDLSVYDVFGMLAAGGAIVLPEPELRREPARWAELVSRHGVTVWNSVPALMELFTEHLLAEQQDEGMPLRLVMMSGDWIAQALPGRIRDVLPHAEVWSLGGATEASIWSILHRVDGVEPGWTSVPYGKPMRNQRFHVLDDALRPRPAWVPGMLYIAGHGLARGYLGDEAKTRSSFVRHPVTGERLYRTGDLGRYRPDGTIELLGREDHQVKVQGFRIELGEVETALLHCPGVRTAVAAVTDSSTGSKQLVAYVVPEEEASGRAQVTSEELRRRLGRVLPDYMVPQRIGVLARLPLSANGKVDRAALPAIGSSASATGENGATAPANDTERALEAIWEEFFDTRPIGTASSFFELGGDSMLAVRLMARIRGQMGVSLPVSTLFARQTIAQLAEVVHDAAASAREALVPIRTEGERPPLVLVHPVGGDVLCYAELAGLLGDDQPVYALQTPDTDIPLTTVADLAAHYAEVITAAVPEGPYRLGGWSMGGVVALEIARRLLGEGHQVDLVAVIDPSEPPGPSGAILPDEAAMLAWLGKDLAGIAGRKWAPTAESLREPAGESPLQAFHRRAVEAGALSADVDADTLAGIAARFSRNARALAEHRPLPAEVPVRFYRAADGGASTATAREWAALFPHACDIVDVPGNHYTVMRQPALSRLAEELRALLTGTAPAPADPGSSGARPSPR</sequence>
<evidence type="ECO:0000259" key="18">
    <source>
        <dbReference type="PROSITE" id="PS52004"/>
    </source>
</evidence>
<feature type="region of interest" description="N-terminal hotdog fold" evidence="15">
    <location>
        <begin position="973"/>
        <end position="1099"/>
    </location>
</feature>
<dbReference type="Gene3D" id="3.30.559.30">
    <property type="entry name" value="Nonribosomal peptide synthetase, condensation domain"/>
    <property type="match status" value="1"/>
</dbReference>
<dbReference type="InterPro" id="IPR020807">
    <property type="entry name" value="PKS_DH"/>
</dbReference>
<dbReference type="InterPro" id="IPR042104">
    <property type="entry name" value="PKS_dehydratase_sf"/>
</dbReference>
<name>A0A919L3R6_9ACTN</name>
<dbReference type="SUPFAM" id="SSF52151">
    <property type="entry name" value="FabD/lysophospholipase-like"/>
    <property type="match status" value="1"/>
</dbReference>
<dbReference type="Gene3D" id="3.40.47.10">
    <property type="match status" value="1"/>
</dbReference>
<dbReference type="PANTHER" id="PTHR43775:SF51">
    <property type="entry name" value="INACTIVE PHENOLPHTHIOCEROL SYNTHESIS POLYKETIDE SYNTHASE TYPE I PKS1-RELATED"/>
    <property type="match status" value="1"/>
</dbReference>
<evidence type="ECO:0000256" key="1">
    <source>
        <dbReference type="ARBA" id="ARBA00001957"/>
    </source>
</evidence>
<gene>
    <name evidence="20" type="ORF">GCM10018793_47030</name>
</gene>
<dbReference type="InterPro" id="IPR025110">
    <property type="entry name" value="AMP-bd_C"/>
</dbReference>
<feature type="compositionally biased region" description="Low complexity" evidence="16">
    <location>
        <begin position="1268"/>
        <end position="1280"/>
    </location>
</feature>
<dbReference type="InterPro" id="IPR001242">
    <property type="entry name" value="Condensation_dom"/>
</dbReference>
<evidence type="ECO:0000256" key="2">
    <source>
        <dbReference type="ARBA" id="ARBA00004792"/>
    </source>
</evidence>
<comment type="similarity">
    <text evidence="13">In the C-terminal section; belongs to the NRP synthetase family.</text>
</comment>
<dbReference type="Pfam" id="PF00550">
    <property type="entry name" value="PP-binding"/>
    <property type="match status" value="2"/>
</dbReference>
<feature type="compositionally biased region" description="Pro residues" evidence="16">
    <location>
        <begin position="925"/>
        <end position="941"/>
    </location>
</feature>
<dbReference type="Pfam" id="PF00698">
    <property type="entry name" value="Acyl_transf_1"/>
    <property type="match status" value="1"/>
</dbReference>
<dbReference type="Pfam" id="PF22621">
    <property type="entry name" value="CurL-like_PKS_C"/>
    <property type="match status" value="1"/>
</dbReference>
<accession>A0A919L3R6</accession>
<dbReference type="CDD" id="cd12114">
    <property type="entry name" value="A_NRPS_TlmIV_like"/>
    <property type="match status" value="1"/>
</dbReference>
<dbReference type="Gene3D" id="3.30.70.3290">
    <property type="match status" value="1"/>
</dbReference>
<dbReference type="GO" id="GO:0033068">
    <property type="term" value="P:macrolide biosynthetic process"/>
    <property type="evidence" value="ECO:0007669"/>
    <property type="project" value="UniProtKB-ARBA"/>
</dbReference>
<evidence type="ECO:0000256" key="11">
    <source>
        <dbReference type="ARBA" id="ARBA00023268"/>
    </source>
</evidence>
<dbReference type="SUPFAM" id="SSF53901">
    <property type="entry name" value="Thiolase-like"/>
    <property type="match status" value="1"/>
</dbReference>
<dbReference type="SMART" id="SM00823">
    <property type="entry name" value="PKS_PP"/>
    <property type="match status" value="2"/>
</dbReference>
<comment type="similarity">
    <text evidence="4">Belongs to the ATP-dependent AMP-binding enzyme family. MbtB subfamily.</text>
</comment>
<evidence type="ECO:0000256" key="10">
    <source>
        <dbReference type="ARBA" id="ARBA00023194"/>
    </source>
</evidence>
<keyword evidence="8" id="KW-0436">Ligase</keyword>
<evidence type="ECO:0000256" key="7">
    <source>
        <dbReference type="ARBA" id="ARBA00022553"/>
    </source>
</evidence>
<dbReference type="InterPro" id="IPR000873">
    <property type="entry name" value="AMP-dep_synth/lig_dom"/>
</dbReference>
<reference evidence="20" key="2">
    <citation type="submission" date="2020-09" db="EMBL/GenBank/DDBJ databases">
        <authorList>
            <person name="Sun Q."/>
            <person name="Ohkuma M."/>
        </authorList>
    </citation>
    <scope>NUCLEOTIDE SEQUENCE</scope>
    <source>
        <strain evidence="20">JCM 5069</strain>
    </source>
</reference>
<dbReference type="PANTHER" id="PTHR43775">
    <property type="entry name" value="FATTY ACID SYNTHASE"/>
    <property type="match status" value="1"/>
</dbReference>
<dbReference type="InterPro" id="IPR001227">
    <property type="entry name" value="Ac_transferase_dom_sf"/>
</dbReference>
<dbReference type="SMART" id="SM00826">
    <property type="entry name" value="PKS_DH"/>
    <property type="match status" value="1"/>
</dbReference>
<evidence type="ECO:0000313" key="20">
    <source>
        <dbReference type="EMBL" id="GHH83875.1"/>
    </source>
</evidence>
<dbReference type="FunFam" id="3.40.47.10:FF:000019">
    <property type="entry name" value="Polyketide synthase type I"/>
    <property type="match status" value="1"/>
</dbReference>
<dbReference type="CDD" id="cd19535">
    <property type="entry name" value="Cyc_NRPS"/>
    <property type="match status" value="1"/>
</dbReference>
<dbReference type="FunFam" id="3.30.300.30:FF:000010">
    <property type="entry name" value="Enterobactin synthetase component F"/>
    <property type="match status" value="1"/>
</dbReference>
<evidence type="ECO:0000256" key="3">
    <source>
        <dbReference type="ARBA" id="ARBA00005102"/>
    </source>
</evidence>
<dbReference type="Pfam" id="PF00668">
    <property type="entry name" value="Condensation"/>
    <property type="match status" value="1"/>
</dbReference>
<dbReference type="Proteomes" id="UP000603708">
    <property type="component" value="Unassembled WGS sequence"/>
</dbReference>
<dbReference type="Gene3D" id="3.30.559.10">
    <property type="entry name" value="Chloramphenicol acetyltransferase-like domain"/>
    <property type="match status" value="1"/>
</dbReference>
<keyword evidence="11" id="KW-0511">Multifunctional enzyme</keyword>
<keyword evidence="9" id="KW-0808">Transferase</keyword>
<evidence type="ECO:0000256" key="16">
    <source>
        <dbReference type="SAM" id="MobiDB-lite"/>
    </source>
</evidence>
<comment type="caution">
    <text evidence="20">The sequence shown here is derived from an EMBL/GenBank/DDBJ whole genome shotgun (WGS) entry which is preliminary data.</text>
</comment>
<evidence type="ECO:0000259" key="19">
    <source>
        <dbReference type="PROSITE" id="PS52019"/>
    </source>
</evidence>
<keyword evidence="21" id="KW-1185">Reference proteome</keyword>
<dbReference type="PROSITE" id="PS50075">
    <property type="entry name" value="CARRIER"/>
    <property type="match status" value="2"/>
</dbReference>
<dbReference type="GO" id="GO:0071770">
    <property type="term" value="P:DIM/DIP cell wall layer assembly"/>
    <property type="evidence" value="ECO:0007669"/>
    <property type="project" value="TreeGrafter"/>
</dbReference>
<dbReference type="GO" id="GO:0031177">
    <property type="term" value="F:phosphopantetheine binding"/>
    <property type="evidence" value="ECO:0007669"/>
    <property type="project" value="InterPro"/>
</dbReference>
<protein>
    <recommendedName>
        <fullName evidence="5">Phenyloxazoline synthase MbtB</fullName>
    </recommendedName>
    <alternativeName>
        <fullName evidence="14">Mycobactin synthetase protein B</fullName>
    </alternativeName>
</protein>
<dbReference type="Pfam" id="PF21089">
    <property type="entry name" value="PKS_DH_N"/>
    <property type="match status" value="1"/>
</dbReference>
<feature type="region of interest" description="Disordered" evidence="16">
    <location>
        <begin position="1258"/>
        <end position="1307"/>
    </location>
</feature>
<evidence type="ECO:0000313" key="21">
    <source>
        <dbReference type="Proteomes" id="UP000603708"/>
    </source>
</evidence>
<dbReference type="InterPro" id="IPR057737">
    <property type="entry name" value="Condensation_MtbB-like"/>
</dbReference>
<dbReference type="GO" id="GO:0004312">
    <property type="term" value="F:fatty acid synthase activity"/>
    <property type="evidence" value="ECO:0007669"/>
    <property type="project" value="TreeGrafter"/>
</dbReference>
<comment type="pathway">
    <text evidence="3">Siderophore biosynthesis; mycobactin biosynthesis.</text>
</comment>
<dbReference type="Gene3D" id="3.40.50.980">
    <property type="match status" value="2"/>
</dbReference>
<evidence type="ECO:0000259" key="17">
    <source>
        <dbReference type="PROSITE" id="PS50075"/>
    </source>
</evidence>
<dbReference type="FunFam" id="3.30.559.30:FF:000006">
    <property type="entry name" value="Yersiniabactin polyketide/non-ribosomal peptide synthetase"/>
    <property type="match status" value="1"/>
</dbReference>
<keyword evidence="12" id="KW-0012">Acyltransferase</keyword>
<dbReference type="InterPro" id="IPR050091">
    <property type="entry name" value="PKS_NRPS_Biosynth_Enz"/>
</dbReference>
<dbReference type="GO" id="GO:0043041">
    <property type="term" value="P:amino acid activation for nonribosomal peptide biosynthetic process"/>
    <property type="evidence" value="ECO:0007669"/>
    <property type="project" value="UniProtKB-ARBA"/>
</dbReference>
<reference evidence="20" key="1">
    <citation type="journal article" date="2014" name="Int. J. Syst. Evol. Microbiol.">
        <title>Complete genome sequence of Corynebacterium casei LMG S-19264T (=DSM 44701T), isolated from a smear-ripened cheese.</title>
        <authorList>
            <consortium name="US DOE Joint Genome Institute (JGI-PGF)"/>
            <person name="Walter F."/>
            <person name="Albersmeier A."/>
            <person name="Kalinowski J."/>
            <person name="Ruckert C."/>
        </authorList>
    </citation>
    <scope>NUCLEOTIDE SEQUENCE</scope>
    <source>
        <strain evidence="20">JCM 5069</strain>
    </source>
</reference>
<evidence type="ECO:0000256" key="12">
    <source>
        <dbReference type="ARBA" id="ARBA00023315"/>
    </source>
</evidence>
<dbReference type="InterPro" id="IPR020841">
    <property type="entry name" value="PKS_Beta-ketoAc_synthase_dom"/>
</dbReference>
<evidence type="ECO:0000256" key="5">
    <source>
        <dbReference type="ARBA" id="ARBA00016743"/>
    </source>
</evidence>
<evidence type="ECO:0000256" key="8">
    <source>
        <dbReference type="ARBA" id="ARBA00022598"/>
    </source>
</evidence>
<dbReference type="FunFam" id="3.40.50.12780:FF:000012">
    <property type="entry name" value="Non-ribosomal peptide synthetase"/>
    <property type="match status" value="1"/>
</dbReference>
<feature type="region of interest" description="Disordered" evidence="16">
    <location>
        <begin position="2757"/>
        <end position="2776"/>
    </location>
</feature>
<dbReference type="SUPFAM" id="SSF53474">
    <property type="entry name" value="alpha/beta-Hydrolases"/>
    <property type="match status" value="1"/>
</dbReference>
<dbReference type="SMART" id="SM00824">
    <property type="entry name" value="PKS_TE"/>
    <property type="match status" value="1"/>
</dbReference>
<evidence type="ECO:0000256" key="14">
    <source>
        <dbReference type="ARBA" id="ARBA00033440"/>
    </source>
</evidence>
<dbReference type="InterPro" id="IPR001031">
    <property type="entry name" value="Thioesterase"/>
</dbReference>
<dbReference type="FunFam" id="3.40.50.980:FF:000001">
    <property type="entry name" value="Non-ribosomal peptide synthetase"/>
    <property type="match status" value="1"/>
</dbReference>
<dbReference type="CDD" id="cd00833">
    <property type="entry name" value="PKS"/>
    <property type="match status" value="1"/>
</dbReference>
<keyword evidence="6" id="KW-0596">Phosphopantetheine</keyword>
<dbReference type="PROSITE" id="PS52019">
    <property type="entry name" value="PKS_MFAS_DH"/>
    <property type="match status" value="1"/>
</dbReference>
<dbReference type="InterPro" id="IPR016039">
    <property type="entry name" value="Thiolase-like"/>
</dbReference>
<dbReference type="InterPro" id="IPR014031">
    <property type="entry name" value="Ketoacyl_synth_C"/>
</dbReference>
<organism evidence="20 21">
    <name type="scientific">Streptomyces sulfonofaciens</name>
    <dbReference type="NCBI Taxonomy" id="68272"/>
    <lineage>
        <taxon>Bacteria</taxon>
        <taxon>Bacillati</taxon>
        <taxon>Actinomycetota</taxon>
        <taxon>Actinomycetes</taxon>
        <taxon>Kitasatosporales</taxon>
        <taxon>Streptomycetaceae</taxon>
        <taxon>Streptomyces</taxon>
    </lineage>
</organism>
<evidence type="ECO:0000256" key="4">
    <source>
        <dbReference type="ARBA" id="ARBA00007380"/>
    </source>
</evidence>
<feature type="region of interest" description="Disordered" evidence="16">
    <location>
        <begin position="1391"/>
        <end position="1428"/>
    </location>
</feature>
<comment type="pathway">
    <text evidence="2">Antibiotic biosynthesis.</text>
</comment>
<feature type="region of interest" description="C-terminal hotdog fold" evidence="15">
    <location>
        <begin position="1113"/>
        <end position="1258"/>
    </location>
</feature>
<evidence type="ECO:0000256" key="6">
    <source>
        <dbReference type="ARBA" id="ARBA00022450"/>
    </source>
</evidence>
<dbReference type="SUPFAM" id="SSF55048">
    <property type="entry name" value="Probable ACP-binding domain of malonyl-CoA ACP transacylase"/>
    <property type="match status" value="1"/>
</dbReference>
<dbReference type="Pfam" id="PF02801">
    <property type="entry name" value="Ketoacyl-synt_C"/>
    <property type="match status" value="1"/>
</dbReference>
<dbReference type="InterPro" id="IPR009081">
    <property type="entry name" value="PP-bd_ACP"/>
</dbReference>
<dbReference type="SMART" id="SM00825">
    <property type="entry name" value="PKS_KS"/>
    <property type="match status" value="1"/>
</dbReference>
<dbReference type="GO" id="GO:0005886">
    <property type="term" value="C:plasma membrane"/>
    <property type="evidence" value="ECO:0007669"/>
    <property type="project" value="TreeGrafter"/>
</dbReference>
<comment type="caution">
    <text evidence="15">Lacks conserved residue(s) required for the propagation of feature annotation.</text>
</comment>
<dbReference type="Gene3D" id="2.30.38.10">
    <property type="entry name" value="Luciferase, Domain 3"/>
    <property type="match status" value="1"/>
</dbReference>
<dbReference type="GO" id="GO:0005737">
    <property type="term" value="C:cytoplasm"/>
    <property type="evidence" value="ECO:0007669"/>
    <property type="project" value="TreeGrafter"/>
</dbReference>
<proteinExistence type="inferred from homology"/>
<dbReference type="GO" id="GO:0006633">
    <property type="term" value="P:fatty acid biosynthetic process"/>
    <property type="evidence" value="ECO:0007669"/>
    <property type="project" value="TreeGrafter"/>
</dbReference>
<dbReference type="PROSITE" id="PS00455">
    <property type="entry name" value="AMP_BINDING"/>
    <property type="match status" value="1"/>
</dbReference>
<dbReference type="NCBIfam" id="TIGR01733">
    <property type="entry name" value="AA-adenyl-dom"/>
    <property type="match status" value="1"/>
</dbReference>
<dbReference type="InterPro" id="IPR049551">
    <property type="entry name" value="PKS_DH_C"/>
</dbReference>
<evidence type="ECO:0000256" key="15">
    <source>
        <dbReference type="PROSITE-ProRule" id="PRU01363"/>
    </source>
</evidence>
<dbReference type="InterPro" id="IPR045851">
    <property type="entry name" value="AMP-bd_C_sf"/>
</dbReference>
<dbReference type="Pfam" id="PF00975">
    <property type="entry name" value="Thioesterase"/>
    <property type="match status" value="1"/>
</dbReference>
<feature type="domain" description="PKS/mFAS DH" evidence="19">
    <location>
        <begin position="973"/>
        <end position="1258"/>
    </location>
</feature>
<feature type="domain" description="Carrier" evidence="17">
    <location>
        <begin position="1309"/>
        <end position="1383"/>
    </location>
</feature>
<dbReference type="InterPro" id="IPR014043">
    <property type="entry name" value="Acyl_transferase_dom"/>
</dbReference>
<dbReference type="InterPro" id="IPR016035">
    <property type="entry name" value="Acyl_Trfase/lysoPLipase"/>
</dbReference>
<dbReference type="Gene3D" id="3.30.300.30">
    <property type="match status" value="1"/>
</dbReference>
<dbReference type="Pfam" id="PF14765">
    <property type="entry name" value="PS-DH"/>
    <property type="match status" value="1"/>
</dbReference>
<dbReference type="InterPro" id="IPR010071">
    <property type="entry name" value="AA_adenyl_dom"/>
</dbReference>
<dbReference type="SUPFAM" id="SSF47336">
    <property type="entry name" value="ACP-like"/>
    <property type="match status" value="2"/>
</dbReference>
<dbReference type="InterPro" id="IPR020845">
    <property type="entry name" value="AMP-binding_CS"/>
</dbReference>
<keyword evidence="10" id="KW-0045">Antibiotic biosynthesis</keyword>
<dbReference type="RefSeq" id="WP_189935209.1">
    <property type="nucleotide sequence ID" value="NZ_BNCD01000014.1"/>
</dbReference>
<dbReference type="FunFam" id="1.10.1200.10:FF:000005">
    <property type="entry name" value="Nonribosomal peptide synthetase 1"/>
    <property type="match status" value="1"/>
</dbReference>
<dbReference type="InterPro" id="IPR029058">
    <property type="entry name" value="AB_hydrolase_fold"/>
</dbReference>
<feature type="region of interest" description="Disordered" evidence="16">
    <location>
        <begin position="920"/>
        <end position="979"/>
    </location>
</feature>
<feature type="domain" description="Ketosynthase family 3 (KS3)" evidence="18">
    <location>
        <begin position="36"/>
        <end position="461"/>
    </location>
</feature>
<dbReference type="GO" id="GO:0016874">
    <property type="term" value="F:ligase activity"/>
    <property type="evidence" value="ECO:0007669"/>
    <property type="project" value="UniProtKB-KW"/>
</dbReference>
<feature type="region of interest" description="Disordered" evidence="16">
    <location>
        <begin position="71"/>
        <end position="91"/>
    </location>
</feature>
<dbReference type="InterPro" id="IPR049552">
    <property type="entry name" value="PKS_DH_N"/>
</dbReference>
<dbReference type="InterPro" id="IPR014030">
    <property type="entry name" value="Ketoacyl_synth_N"/>
</dbReference>
<dbReference type="InterPro" id="IPR016036">
    <property type="entry name" value="Malonyl_transacylase_ACP-bd"/>
</dbReference>
<dbReference type="Gene3D" id="3.40.366.10">
    <property type="entry name" value="Malonyl-Coenzyme A Acyl Carrier Protein, domain 2"/>
    <property type="match status" value="1"/>
</dbReference>
<dbReference type="InterPro" id="IPR020802">
    <property type="entry name" value="TesA-like"/>
</dbReference>
<dbReference type="EMBL" id="BNCD01000014">
    <property type="protein sequence ID" value="GHH83875.1"/>
    <property type="molecule type" value="Genomic_DNA"/>
</dbReference>
<dbReference type="InterPro" id="IPR023213">
    <property type="entry name" value="CAT-like_dom_sf"/>
</dbReference>
<dbReference type="Gene3D" id="3.10.129.110">
    <property type="entry name" value="Polyketide synthase dehydratase"/>
    <property type="match status" value="1"/>
</dbReference>
<feature type="compositionally biased region" description="Low complexity" evidence="16">
    <location>
        <begin position="1391"/>
        <end position="1400"/>
    </location>
</feature>
<dbReference type="InterPro" id="IPR036736">
    <property type="entry name" value="ACP-like_sf"/>
</dbReference>
<comment type="cofactor">
    <cofactor evidence="1">
        <name>pantetheine 4'-phosphate</name>
        <dbReference type="ChEBI" id="CHEBI:47942"/>
    </cofactor>
</comment>
<dbReference type="InterPro" id="IPR049900">
    <property type="entry name" value="PKS_mFAS_DH"/>
</dbReference>
<dbReference type="Gene3D" id="3.40.50.1820">
    <property type="entry name" value="alpha/beta hydrolase"/>
    <property type="match status" value="1"/>
</dbReference>
<evidence type="ECO:0000256" key="9">
    <source>
        <dbReference type="ARBA" id="ARBA00022679"/>
    </source>
</evidence>
<dbReference type="SUPFAM" id="SSF56801">
    <property type="entry name" value="Acetyl-CoA synthetase-like"/>
    <property type="match status" value="1"/>
</dbReference>
<dbReference type="SMART" id="SM00827">
    <property type="entry name" value="PKS_AT"/>
    <property type="match status" value="1"/>
</dbReference>
<dbReference type="InterPro" id="IPR020806">
    <property type="entry name" value="PKS_PP-bd"/>
</dbReference>
<dbReference type="Pfam" id="PF00501">
    <property type="entry name" value="AMP-binding"/>
    <property type="match status" value="1"/>
</dbReference>
<dbReference type="SUPFAM" id="SSF52777">
    <property type="entry name" value="CoA-dependent acyltransferases"/>
    <property type="match status" value="2"/>
</dbReference>
<dbReference type="Pfam" id="PF13193">
    <property type="entry name" value="AMP-binding_C"/>
    <property type="match status" value="1"/>
</dbReference>